<reference evidence="2" key="1">
    <citation type="journal article" date="2020" name="Sci. Rep.">
        <title>Chromosome-scale genome assembly for the duckweed Spirodela intermedia, integrating cytogenetic maps, PacBio and Oxford Nanopore libraries.</title>
        <authorList>
            <person name="Hoang P.T.N."/>
            <person name="Fiebig A."/>
            <person name="Novak P."/>
            <person name="Macas J."/>
            <person name="Cao H.X."/>
            <person name="Stepanenko A."/>
            <person name="Chen G."/>
            <person name="Borisjuk N."/>
            <person name="Scholz U."/>
            <person name="Schubert I."/>
        </authorList>
    </citation>
    <scope>NUCLEOTIDE SEQUENCE [LARGE SCALE GENOMIC DNA]</scope>
</reference>
<evidence type="ECO:0000313" key="1">
    <source>
        <dbReference type="EMBL" id="CAA6674759.1"/>
    </source>
</evidence>
<protein>
    <submittedName>
        <fullName evidence="1">Uncharacterized protein</fullName>
    </submittedName>
</protein>
<name>A0ABN7EA45_SPIIN</name>
<comment type="caution">
    <text evidence="1">The sequence shown here is derived from an EMBL/GenBank/DDBJ whole genome shotgun (WGS) entry which is preliminary data.</text>
</comment>
<sequence length="111" mass="12261">MWGHVASKRLLQKISKSCTTCQATLNISKRDAMSLQLILERSMKWVIESSPAAVTWRSEKIATLQLSGSCHPMEKSWMESLSRTCTTTPCSTVGWPPVMWKGGGAHVPLSV</sequence>
<proteinExistence type="predicted"/>
<dbReference type="EMBL" id="CACRZD030000146">
    <property type="protein sequence ID" value="CAA6674759.1"/>
    <property type="molecule type" value="Genomic_DNA"/>
</dbReference>
<gene>
    <name evidence="1" type="ORF">SI7747_UN021117</name>
</gene>
<organism evidence="1 2">
    <name type="scientific">Spirodela intermedia</name>
    <name type="common">Intermediate duckweed</name>
    <dbReference type="NCBI Taxonomy" id="51605"/>
    <lineage>
        <taxon>Eukaryota</taxon>
        <taxon>Viridiplantae</taxon>
        <taxon>Streptophyta</taxon>
        <taxon>Embryophyta</taxon>
        <taxon>Tracheophyta</taxon>
        <taxon>Spermatophyta</taxon>
        <taxon>Magnoliopsida</taxon>
        <taxon>Liliopsida</taxon>
        <taxon>Araceae</taxon>
        <taxon>Lemnoideae</taxon>
        <taxon>Spirodela</taxon>
    </lineage>
</organism>
<dbReference type="Proteomes" id="UP001189122">
    <property type="component" value="Unassembled WGS sequence"/>
</dbReference>
<keyword evidence="2" id="KW-1185">Reference proteome</keyword>
<accession>A0ABN7EA45</accession>
<evidence type="ECO:0000313" key="2">
    <source>
        <dbReference type="Proteomes" id="UP001189122"/>
    </source>
</evidence>